<dbReference type="PANTHER" id="PTHR43245:SF13">
    <property type="entry name" value="UDP-D-APIOSE_UDP-D-XYLOSE SYNTHASE 2"/>
    <property type="match status" value="1"/>
</dbReference>
<name>A0A0F9ABF1_9ZZZZ</name>
<dbReference type="EMBL" id="LAZR01043574">
    <property type="protein sequence ID" value="KKL06755.1"/>
    <property type="molecule type" value="Genomic_DNA"/>
</dbReference>
<dbReference type="AlphaFoldDB" id="A0A0F9ABF1"/>
<proteinExistence type="predicted"/>
<dbReference type="InterPro" id="IPR036291">
    <property type="entry name" value="NAD(P)-bd_dom_sf"/>
</dbReference>
<organism evidence="2">
    <name type="scientific">marine sediment metagenome</name>
    <dbReference type="NCBI Taxonomy" id="412755"/>
    <lineage>
        <taxon>unclassified sequences</taxon>
        <taxon>metagenomes</taxon>
        <taxon>ecological metagenomes</taxon>
    </lineage>
</organism>
<sequence>MKYPMIGHGEITEIMRIFITGGTGFIGSALVKLLIQRGHTLLILTGHNITGKKESGQIKYVEGNLHDLDNLERVIKGFEPHFVVHLAWEGLPEYSMELCKKNLEYGINLFTASVKAGCINILSTGSCWEYTEKQGCLSEDGKLDTSSVFPAVKNALQFYGEAVTRENKGKFYWLRLFYVYGPGQRKSSLIPHIIDSLQGGELKCRNPQNRNDFIYIYDVVRAITEVIEKRPEGTVYNVGSGYSTEVLEVIRQIFESEGKHFDTDRLSNVSSSTMKNENKVDFWADINRISKDTGWKPEYSLKSGIETTLTNYLMETI</sequence>
<dbReference type="Pfam" id="PF01370">
    <property type="entry name" value="Epimerase"/>
    <property type="match status" value="1"/>
</dbReference>
<dbReference type="InterPro" id="IPR050177">
    <property type="entry name" value="Lipid_A_modif_metabolic_enz"/>
</dbReference>
<comment type="caution">
    <text evidence="2">The sequence shown here is derived from an EMBL/GenBank/DDBJ whole genome shotgun (WGS) entry which is preliminary data.</text>
</comment>
<protein>
    <recommendedName>
        <fullName evidence="1">NAD-dependent epimerase/dehydratase domain-containing protein</fullName>
    </recommendedName>
</protein>
<dbReference type="InterPro" id="IPR001509">
    <property type="entry name" value="Epimerase_deHydtase"/>
</dbReference>
<accession>A0A0F9ABF1</accession>
<reference evidence="2" key="1">
    <citation type="journal article" date="2015" name="Nature">
        <title>Complex archaea that bridge the gap between prokaryotes and eukaryotes.</title>
        <authorList>
            <person name="Spang A."/>
            <person name="Saw J.H."/>
            <person name="Jorgensen S.L."/>
            <person name="Zaremba-Niedzwiedzka K."/>
            <person name="Martijn J."/>
            <person name="Lind A.E."/>
            <person name="van Eijk R."/>
            <person name="Schleper C."/>
            <person name="Guy L."/>
            <person name="Ettema T.J."/>
        </authorList>
    </citation>
    <scope>NUCLEOTIDE SEQUENCE</scope>
</reference>
<dbReference type="SUPFAM" id="SSF51735">
    <property type="entry name" value="NAD(P)-binding Rossmann-fold domains"/>
    <property type="match status" value="1"/>
</dbReference>
<dbReference type="PANTHER" id="PTHR43245">
    <property type="entry name" value="BIFUNCTIONAL POLYMYXIN RESISTANCE PROTEIN ARNA"/>
    <property type="match status" value="1"/>
</dbReference>
<evidence type="ECO:0000259" key="1">
    <source>
        <dbReference type="Pfam" id="PF01370"/>
    </source>
</evidence>
<evidence type="ECO:0000313" key="2">
    <source>
        <dbReference type="EMBL" id="KKL06755.1"/>
    </source>
</evidence>
<dbReference type="Gene3D" id="3.40.50.720">
    <property type="entry name" value="NAD(P)-binding Rossmann-like Domain"/>
    <property type="match status" value="1"/>
</dbReference>
<feature type="domain" description="NAD-dependent epimerase/dehydratase" evidence="1">
    <location>
        <begin position="17"/>
        <end position="239"/>
    </location>
</feature>
<gene>
    <name evidence="2" type="ORF">LCGC14_2592860</name>
</gene>